<dbReference type="EMBL" id="CP020442">
    <property type="protein sequence ID" value="ARC37233.1"/>
    <property type="molecule type" value="Genomic_DNA"/>
</dbReference>
<dbReference type="EMBL" id="CP024422">
    <property type="protein sequence ID" value="ATQ55855.1"/>
    <property type="molecule type" value="Genomic_DNA"/>
</dbReference>
<reference evidence="2 5" key="2">
    <citation type="submission" date="2017-10" db="EMBL/GenBank/DDBJ databases">
        <title>Complete genome sequence of Paracoccus yeei TT13 isolated from human skin.</title>
        <authorList>
            <person name="Lee K."/>
            <person name="Lim J.Y."/>
            <person name="Hwang I."/>
        </authorList>
    </citation>
    <scope>NUCLEOTIDE SEQUENCE [LARGE SCALE GENOMIC DNA]</scope>
    <source>
        <strain evidence="2 5">TT13</strain>
    </source>
</reference>
<evidence type="ECO:0000313" key="3">
    <source>
        <dbReference type="EMBL" id="QEU07917.1"/>
    </source>
</evidence>
<dbReference type="Proteomes" id="UP000324507">
    <property type="component" value="Chromosome"/>
</dbReference>
<evidence type="ECO:0000313" key="5">
    <source>
        <dbReference type="Proteomes" id="UP000229314"/>
    </source>
</evidence>
<evidence type="ECO:0000313" key="4">
    <source>
        <dbReference type="Proteomes" id="UP000191257"/>
    </source>
</evidence>
<dbReference type="Proteomes" id="UP000229314">
    <property type="component" value="Chromosome"/>
</dbReference>
<evidence type="ECO:0000313" key="6">
    <source>
        <dbReference type="Proteomes" id="UP000324507"/>
    </source>
</evidence>
<evidence type="ECO:0008006" key="7">
    <source>
        <dbReference type="Google" id="ProtNLM"/>
    </source>
</evidence>
<reference evidence="3 6" key="4">
    <citation type="submission" date="2019-09" db="EMBL/GenBank/DDBJ databases">
        <title>FDA dAtabase for Regulatory Grade micrObial Sequences (FDA-ARGOS): Supporting development and validation of Infectious Disease Dx tests.</title>
        <authorList>
            <person name="Sciortino C."/>
            <person name="Tallon L."/>
            <person name="Sadzewicz L."/>
            <person name="Vavikolanu K."/>
            <person name="Mehta A."/>
            <person name="Aluvathingal J."/>
            <person name="Nadendla S."/>
            <person name="Nandy P."/>
            <person name="Geyer C."/>
            <person name="Yan Y."/>
            <person name="Sichtig H."/>
        </authorList>
    </citation>
    <scope>NUCLEOTIDE SEQUENCE [LARGE SCALE GENOMIC DNA]</scope>
    <source>
        <strain evidence="3 6">FDAARGOS_643</strain>
    </source>
</reference>
<dbReference type="EMBL" id="CP044081">
    <property type="protein sequence ID" value="QEU07917.1"/>
    <property type="molecule type" value="Genomic_DNA"/>
</dbReference>
<name>A0A1V0GTQ3_9RHOB</name>
<proteinExistence type="predicted"/>
<reference evidence="4" key="1">
    <citation type="submission" date="2017-03" db="EMBL/GenBank/DDBJ databases">
        <title>FDA dAtabase for Regulatory Grade micrObial Sequences (FDA-ARGOS): Supporting development and validation of Infectious Disease Dx tests.</title>
        <authorList>
            <person name="Campos J."/>
            <person name="Goldberg B."/>
            <person name="Tallon L."/>
            <person name="Sadzewicz L."/>
            <person name="Sengamalay N."/>
            <person name="Ott S."/>
            <person name="Godinez A."/>
            <person name="Nagaraj S."/>
            <person name="Vyas G."/>
            <person name="Aluvathingal J."/>
            <person name="Nadendla S."/>
            <person name="Geyer C."/>
            <person name="Nandy P."/>
            <person name="Hobson J."/>
            <person name="Sichtig H."/>
        </authorList>
    </citation>
    <scope>NUCLEOTIDE SEQUENCE [LARGE SCALE GENOMIC DNA]</scope>
    <source>
        <strain evidence="4">FDAARGOS_252</strain>
    </source>
</reference>
<sequence length="115" mass="12325">MHRRSRCSGQADGLMRRAGAPAVLALLALGACTPLTVEQAERACLDSARDATGPRTEMGVGVGSHGARGGFVRVGVSSDYIMGRDPAQVFQNCVKRRSGQMPNRPLYDQPGWRAR</sequence>
<dbReference type="KEGG" id="pye:A6J80_13340"/>
<evidence type="ECO:0000313" key="2">
    <source>
        <dbReference type="EMBL" id="ATQ55855.1"/>
    </source>
</evidence>
<dbReference type="OrthoDB" id="7691501at2"/>
<dbReference type="STRING" id="147645.A6J80_13340"/>
<protein>
    <recommendedName>
        <fullName evidence="7">Lipoprotein</fullName>
    </recommendedName>
</protein>
<dbReference type="PROSITE" id="PS51257">
    <property type="entry name" value="PROKAR_LIPOPROTEIN"/>
    <property type="match status" value="1"/>
</dbReference>
<accession>A0A1V0GTQ3</accession>
<dbReference type="eggNOG" id="ENOG50333N1">
    <property type="taxonomic scope" value="Bacteria"/>
</dbReference>
<gene>
    <name evidence="1" type="ORF">A6J80_13340</name>
    <name evidence="3" type="ORF">FOB51_07805</name>
    <name evidence="2" type="ORF">PYTT13_08505</name>
</gene>
<reference evidence="1" key="3">
    <citation type="submission" date="2017-12" db="EMBL/GenBank/DDBJ databases">
        <title>FDA dAtabase for Regulatory Grade micrObial Sequences (FDA-ARGOS): Supporting development and validation of Infectious Disease Dx tests.</title>
        <authorList>
            <person name="Campos J."/>
            <person name="Goldberg B."/>
            <person name="Tallon L."/>
            <person name="Sadzewicz L."/>
            <person name="Sengamalay N."/>
            <person name="Ott S."/>
            <person name="Godinez A."/>
            <person name="Nagaraj S."/>
            <person name="Vyas G."/>
            <person name="Aluvathingal J."/>
            <person name="Nadendla S."/>
            <person name="Geyer C."/>
            <person name="Nandy P."/>
            <person name="Hobson J."/>
            <person name="Sichtig H."/>
        </authorList>
    </citation>
    <scope>NUCLEOTIDE SEQUENCE</scope>
    <source>
        <strain evidence="1">FDAARGOS_252</strain>
    </source>
</reference>
<organism evidence="1 4">
    <name type="scientific">Paracoccus yeei</name>
    <dbReference type="NCBI Taxonomy" id="147645"/>
    <lineage>
        <taxon>Bacteria</taxon>
        <taxon>Pseudomonadati</taxon>
        <taxon>Pseudomonadota</taxon>
        <taxon>Alphaproteobacteria</taxon>
        <taxon>Rhodobacterales</taxon>
        <taxon>Paracoccaceae</taxon>
        <taxon>Paracoccus</taxon>
    </lineage>
</organism>
<keyword evidence="4" id="KW-1185">Reference proteome</keyword>
<dbReference type="AlphaFoldDB" id="A0A1V0GTQ3"/>
<dbReference type="Proteomes" id="UP000191257">
    <property type="component" value="Chromosome"/>
</dbReference>
<evidence type="ECO:0000313" key="1">
    <source>
        <dbReference type="EMBL" id="ARC37233.1"/>
    </source>
</evidence>